<gene>
    <name evidence="13" type="primary">LOC103374908</name>
</gene>
<dbReference type="PRINTS" id="PR00970">
    <property type="entry name" value="RIBTRNSFRASE"/>
</dbReference>
<evidence type="ECO:0000313" key="11">
    <source>
        <dbReference type="Ensembl" id="ENSSPAP00000020721.1"/>
    </source>
</evidence>
<dbReference type="GeneTree" id="ENSGT01030000234601"/>
<dbReference type="Gene3D" id="3.90.176.10">
    <property type="entry name" value="Toxin ADP-ribosyltransferase, Chain A, domain 1"/>
    <property type="match status" value="1"/>
</dbReference>
<keyword evidence="2 10" id="KW-0328">Glycosyltransferase</keyword>
<dbReference type="FunFam" id="3.90.176.10:FF:000001">
    <property type="entry name" value="NAD(P)(+)--arginine ADP-ribosyltransferase"/>
    <property type="match status" value="1"/>
</dbReference>
<dbReference type="OrthoDB" id="423533at2759"/>
<evidence type="ECO:0000256" key="7">
    <source>
        <dbReference type="ARBA" id="ARBA00023027"/>
    </source>
</evidence>
<evidence type="ECO:0000256" key="6">
    <source>
        <dbReference type="ARBA" id="ARBA00022857"/>
    </source>
</evidence>
<evidence type="ECO:0000313" key="12">
    <source>
        <dbReference type="Proteomes" id="UP000694891"/>
    </source>
</evidence>
<organism evidence="11">
    <name type="scientific">Stegastes partitus</name>
    <name type="common">bicolor damselfish</name>
    <dbReference type="NCBI Taxonomy" id="144197"/>
    <lineage>
        <taxon>Eukaryota</taxon>
        <taxon>Metazoa</taxon>
        <taxon>Chordata</taxon>
        <taxon>Craniata</taxon>
        <taxon>Vertebrata</taxon>
        <taxon>Euteleostomi</taxon>
        <taxon>Actinopterygii</taxon>
        <taxon>Neopterygii</taxon>
        <taxon>Teleostei</taxon>
        <taxon>Neoteleostei</taxon>
        <taxon>Acanthomorphata</taxon>
        <taxon>Ovalentaria</taxon>
        <taxon>Pomacentridae</taxon>
        <taxon>Stegastes</taxon>
    </lineage>
</organism>
<dbReference type="SUPFAM" id="SSF56399">
    <property type="entry name" value="ADP-ribosylation"/>
    <property type="match status" value="1"/>
</dbReference>
<dbReference type="AlphaFoldDB" id="A0A3B5AJW3"/>
<dbReference type="Ensembl" id="ENSSPAT00000021036.1">
    <property type="protein sequence ID" value="ENSSPAP00000020721.1"/>
    <property type="gene ID" value="ENSSPAG00000015630.1"/>
</dbReference>
<keyword evidence="3 10" id="KW-0808">Transferase</keyword>
<evidence type="ECO:0000256" key="1">
    <source>
        <dbReference type="ARBA" id="ARBA00009558"/>
    </source>
</evidence>
<evidence type="ECO:0000256" key="3">
    <source>
        <dbReference type="ARBA" id="ARBA00022679"/>
    </source>
</evidence>
<keyword evidence="7 10" id="KW-0520">NAD</keyword>
<dbReference type="PANTHER" id="PTHR10339:SF29">
    <property type="entry name" value="NAD(P)(+)--ARGININE ADP-RIBOSYLTRANSFERASE"/>
    <property type="match status" value="1"/>
</dbReference>
<dbReference type="PANTHER" id="PTHR10339">
    <property type="entry name" value="ADP-RIBOSYLTRANSFERASE"/>
    <property type="match status" value="1"/>
</dbReference>
<proteinExistence type="inferred from homology"/>
<protein>
    <recommendedName>
        <fullName evidence="10">NAD(P)(+)--arginine ADP-ribosyltransferase</fullName>
        <ecNumber evidence="10">2.4.2.31</ecNumber>
    </recommendedName>
    <alternativeName>
        <fullName evidence="10">Mono(ADP-ribosyl)transferase</fullName>
    </alternativeName>
</protein>
<keyword evidence="4" id="KW-0548">Nucleotidyltransferase</keyword>
<keyword evidence="8" id="KW-1015">Disulfide bond</keyword>
<dbReference type="Pfam" id="PF01129">
    <property type="entry name" value="ART"/>
    <property type="match status" value="1"/>
</dbReference>
<evidence type="ECO:0000256" key="4">
    <source>
        <dbReference type="ARBA" id="ARBA00022695"/>
    </source>
</evidence>
<dbReference type="InterPro" id="IPR050999">
    <property type="entry name" value="ADP-ribosyltransferase_ARG"/>
</dbReference>
<evidence type="ECO:0000256" key="8">
    <source>
        <dbReference type="ARBA" id="ARBA00023157"/>
    </source>
</evidence>
<evidence type="ECO:0000256" key="10">
    <source>
        <dbReference type="RuleBase" id="RU361228"/>
    </source>
</evidence>
<dbReference type="GeneID" id="103374908"/>
<keyword evidence="5 10" id="KW-0732">Signal</keyword>
<dbReference type="GO" id="GO:0106274">
    <property type="term" value="F:NAD+-protein-arginine ADP-ribosyltransferase activity"/>
    <property type="evidence" value="ECO:0007669"/>
    <property type="project" value="UniProtKB-EC"/>
</dbReference>
<accession>A0A3B5AJW3</accession>
<sequence length="267" mass="30860">MNMRILSPLCLLLCWMLSAESMSIRFNFTLRDANQVIPLSMVEDSVDDLYMGCNEVMRDIVEHKYFKELHVGPFEKTWKDAEKCVKEKFERRKNKALTKKHMQAICVYTGDDVYKDFNNAVRINRDVYTSTFQFHILHYYLTSAIQILNQNDYCQTSYRRSRDVFTGKVDQKIRFGFFASSSYKTNQKDFGSETCFKIKTCLGAFIQSYSQFVDEGEVLIPPYETFKINGILRGPSQIPEELNDCKVVFVLESAGVLSNVNCKAACG</sequence>
<keyword evidence="12" id="KW-1185">Reference proteome</keyword>
<dbReference type="RefSeq" id="XP_008303283.1">
    <property type="nucleotide sequence ID" value="XM_008305061.1"/>
</dbReference>
<dbReference type="Proteomes" id="UP000694891">
    <property type="component" value="Unplaced"/>
</dbReference>
<reference evidence="13" key="2">
    <citation type="submission" date="2025-04" db="UniProtKB">
        <authorList>
            <consortium name="RefSeq"/>
        </authorList>
    </citation>
    <scope>IDENTIFICATION</scope>
</reference>
<evidence type="ECO:0000313" key="13">
    <source>
        <dbReference type="RefSeq" id="XP_008303283.1"/>
    </source>
</evidence>
<feature type="signal peptide" evidence="10">
    <location>
        <begin position="1"/>
        <end position="21"/>
    </location>
</feature>
<name>A0A3B5AJW3_9TELE</name>
<feature type="chain" id="PRO_5044515724" description="NAD(P)(+)--arginine ADP-ribosyltransferase" evidence="10">
    <location>
        <begin position="22"/>
        <end position="267"/>
    </location>
</feature>
<evidence type="ECO:0000256" key="9">
    <source>
        <dbReference type="ARBA" id="ARBA00047597"/>
    </source>
</evidence>
<evidence type="ECO:0000256" key="2">
    <source>
        <dbReference type="ARBA" id="ARBA00022676"/>
    </source>
</evidence>
<dbReference type="PROSITE" id="PS51996">
    <property type="entry name" value="TR_MART"/>
    <property type="match status" value="1"/>
</dbReference>
<dbReference type="STRING" id="144197.ENSSPAP00000020721"/>
<dbReference type="InterPro" id="IPR000768">
    <property type="entry name" value="ART"/>
</dbReference>
<comment type="similarity">
    <text evidence="1 10">Belongs to the Arg-specific ADP-ribosyltransferase family.</text>
</comment>
<keyword evidence="6 10" id="KW-0521">NADP</keyword>
<dbReference type="GO" id="GO:0003950">
    <property type="term" value="F:NAD+ poly-ADP-ribosyltransferase activity"/>
    <property type="evidence" value="ECO:0007669"/>
    <property type="project" value="TreeGrafter"/>
</dbReference>
<dbReference type="EC" id="2.4.2.31" evidence="10"/>
<reference evidence="11" key="1">
    <citation type="submission" date="2023-09" db="UniProtKB">
        <authorList>
            <consortium name="Ensembl"/>
        </authorList>
    </citation>
    <scope>IDENTIFICATION</scope>
</reference>
<evidence type="ECO:0000256" key="5">
    <source>
        <dbReference type="ARBA" id="ARBA00022729"/>
    </source>
</evidence>
<dbReference type="GO" id="GO:0016779">
    <property type="term" value="F:nucleotidyltransferase activity"/>
    <property type="evidence" value="ECO:0007669"/>
    <property type="project" value="UniProtKB-KW"/>
</dbReference>
<comment type="catalytic activity">
    <reaction evidence="9 10">
        <text>L-arginyl-[protein] + NAD(+) = N(omega)-(ADP-D-ribosyl)-L-arginyl-[protein] + nicotinamide + H(+)</text>
        <dbReference type="Rhea" id="RHEA:19149"/>
        <dbReference type="Rhea" id="RHEA-COMP:10532"/>
        <dbReference type="Rhea" id="RHEA-COMP:15087"/>
        <dbReference type="ChEBI" id="CHEBI:15378"/>
        <dbReference type="ChEBI" id="CHEBI:17154"/>
        <dbReference type="ChEBI" id="CHEBI:29965"/>
        <dbReference type="ChEBI" id="CHEBI:57540"/>
        <dbReference type="ChEBI" id="CHEBI:142554"/>
        <dbReference type="EC" id="2.4.2.31"/>
    </reaction>
</comment>